<sequence length="53" mass="5983">MADRTRAVRVSERTTRLVGQGGVPVVVFIEEGRKHANQNACQHGRVFCFIDNR</sequence>
<dbReference type="RefSeq" id="WP_269309357.1">
    <property type="nucleotide sequence ID" value="NZ_CP098242.1"/>
</dbReference>
<accession>A0A9E9LXY4</accession>
<reference evidence="1" key="1">
    <citation type="journal article" date="2022" name="Front. Microbiol.">
        <title>New perspectives on an old grouping: The genomic and phenotypic variability of Oxalobacter formigenes and the implications for calcium oxalate stone prevention.</title>
        <authorList>
            <person name="Chmiel J.A."/>
            <person name="Carr C."/>
            <person name="Stuivenberg G.A."/>
            <person name="Venema R."/>
            <person name="Chanyi R.M."/>
            <person name="Al K.F."/>
            <person name="Giguere D."/>
            <person name="Say H."/>
            <person name="Akouris P.P."/>
            <person name="Dominguez Romero S.A."/>
            <person name="Kwong A."/>
            <person name="Tai V."/>
            <person name="Koval S.F."/>
            <person name="Razvi H."/>
            <person name="Bjazevic J."/>
            <person name="Burton J.P."/>
        </authorList>
    </citation>
    <scope>NUCLEOTIDE SEQUENCE</scope>
    <source>
        <strain evidence="1">WoOx3</strain>
    </source>
</reference>
<dbReference type="EMBL" id="CP098242">
    <property type="protein sequence ID" value="WAW10346.1"/>
    <property type="molecule type" value="Genomic_DNA"/>
</dbReference>
<evidence type="ECO:0000313" key="1">
    <source>
        <dbReference type="EMBL" id="WAW10346.1"/>
    </source>
</evidence>
<dbReference type="Proteomes" id="UP001156215">
    <property type="component" value="Chromosome"/>
</dbReference>
<keyword evidence="2" id="KW-1185">Reference proteome</keyword>
<organism evidence="1 2">
    <name type="scientific">Oxalobacter vibrioformis</name>
    <dbReference type="NCBI Taxonomy" id="933080"/>
    <lineage>
        <taxon>Bacteria</taxon>
        <taxon>Pseudomonadati</taxon>
        <taxon>Pseudomonadota</taxon>
        <taxon>Betaproteobacteria</taxon>
        <taxon>Burkholderiales</taxon>
        <taxon>Oxalobacteraceae</taxon>
        <taxon>Oxalobacter</taxon>
    </lineage>
</organism>
<dbReference type="AlphaFoldDB" id="A0A9E9LXY4"/>
<gene>
    <name evidence="1" type="ORF">NB640_01380</name>
</gene>
<evidence type="ECO:0000313" key="2">
    <source>
        <dbReference type="Proteomes" id="UP001156215"/>
    </source>
</evidence>
<dbReference type="KEGG" id="ovb:NB640_01380"/>
<protein>
    <submittedName>
        <fullName evidence="1">Uncharacterized protein</fullName>
    </submittedName>
</protein>
<proteinExistence type="predicted"/>
<name>A0A9E9LXY4_9BURK</name>